<evidence type="ECO:0000313" key="1">
    <source>
        <dbReference type="EMBL" id="SFP10373.1"/>
    </source>
</evidence>
<dbReference type="AlphaFoldDB" id="A0A1I5MLH3"/>
<dbReference type="InterPro" id="IPR016947">
    <property type="entry name" value="UCP030140"/>
</dbReference>
<name>A0A1I5MLH3_9BACI</name>
<accession>A0A1I5MLH3</accession>
<keyword evidence="2" id="KW-1185">Reference proteome</keyword>
<gene>
    <name evidence="1" type="ORF">SAMN05518683_102274</name>
</gene>
<dbReference type="SUPFAM" id="SSF101386">
    <property type="entry name" value="all-alpha NTP pyrophosphatases"/>
    <property type="match status" value="1"/>
</dbReference>
<dbReference type="Gene3D" id="1.10.4010.10">
    <property type="entry name" value="Type II deoxyuridine triphosphatase"/>
    <property type="match status" value="1"/>
</dbReference>
<evidence type="ECO:0000313" key="2">
    <source>
        <dbReference type="Proteomes" id="UP000198892"/>
    </source>
</evidence>
<dbReference type="STRING" id="1884432.SAMN05518683_102274"/>
<dbReference type="RefSeq" id="WP_093335104.1">
    <property type="nucleotide sequence ID" value="NZ_FOXD01000002.1"/>
</dbReference>
<dbReference type="InterPro" id="IPR014871">
    <property type="entry name" value="dUTPase/dCTP_pyrophosphatase"/>
</dbReference>
<sequence>MNLNEMVEKQRELDERIVQEKGLEGEDLLPKRILALQVELGELANEWRGFKMWSNDREPRIWGPNPKNVCEVCDGQGYTNPHLPFIERTFCGNCDGCGVHFNNLLLEEYVDCLHFILSIGIEIGANNYNYTSVNVIPDTTRAFNFLFEQASKLNKAKNDKAIYYLMLHSFIDFGLKNLDFTWSQVEQAYMEKNMTNHERQEAGY</sequence>
<protein>
    <submittedName>
        <fullName evidence="1">Dimeric dUTPase, all-alpha-NTP-PPase (MazG) superfamily</fullName>
    </submittedName>
</protein>
<organism evidence="1 2">
    <name type="scientific">Salibacterium halotolerans</name>
    <dbReference type="NCBI Taxonomy" id="1884432"/>
    <lineage>
        <taxon>Bacteria</taxon>
        <taxon>Bacillati</taxon>
        <taxon>Bacillota</taxon>
        <taxon>Bacilli</taxon>
        <taxon>Bacillales</taxon>
        <taxon>Bacillaceae</taxon>
    </lineage>
</organism>
<proteinExistence type="predicted"/>
<dbReference type="Proteomes" id="UP000198892">
    <property type="component" value="Unassembled WGS sequence"/>
</dbReference>
<dbReference type="EMBL" id="FOXD01000002">
    <property type="protein sequence ID" value="SFP10373.1"/>
    <property type="molecule type" value="Genomic_DNA"/>
</dbReference>
<reference evidence="2" key="1">
    <citation type="submission" date="2016-10" db="EMBL/GenBank/DDBJ databases">
        <authorList>
            <person name="Varghese N."/>
            <person name="Submissions S."/>
        </authorList>
    </citation>
    <scope>NUCLEOTIDE SEQUENCE [LARGE SCALE GENOMIC DNA]</scope>
    <source>
        <strain evidence="2">S7</strain>
    </source>
</reference>
<dbReference type="PIRSF" id="PIRSF030140">
    <property type="entry name" value="UCP030140"/>
    <property type="match status" value="1"/>
</dbReference>
<dbReference type="OrthoDB" id="5506143at2"/>
<dbReference type="Pfam" id="PF08761">
    <property type="entry name" value="dUTPase_2"/>
    <property type="match status" value="2"/>
</dbReference>
<dbReference type="CDD" id="cd11527">
    <property type="entry name" value="NTP-PPase_dUTPase"/>
    <property type="match status" value="1"/>
</dbReference>